<keyword evidence="3" id="KW-1185">Reference proteome</keyword>
<feature type="compositionally biased region" description="Basic and acidic residues" evidence="1">
    <location>
        <begin position="201"/>
        <end position="211"/>
    </location>
</feature>
<sequence length="218" mass="23210">MPLVLYDAHHATTDPARRRLDERAQLAGRHIEPVVEVEYVSSALVLVSEGFGGSVMCRAATLSAAMPANLRTVPFAEPLYDTLALVRLRGQVLPPPRDPGIGPHGLGLARRAPGRSGRHGRDHCLHRAVEPLLHWIRHIPAVQPPSGRGQRVRPPHGEPTCRPAPTGRAPGHDAARRSGPSGRAGPRGAVARGARAAAGLRDGRGRSERHAAPPLRSG</sequence>
<evidence type="ECO:0000313" key="3">
    <source>
        <dbReference type="Proteomes" id="UP000010931"/>
    </source>
</evidence>
<proteinExistence type="predicted"/>
<gene>
    <name evidence="2" type="ORF">STRTUCAR8_00151</name>
</gene>
<comment type="caution">
    <text evidence="2">The sequence shown here is derived from an EMBL/GenBank/DDBJ whole genome shotgun (WGS) entry which is preliminary data.</text>
</comment>
<dbReference type="AlphaFoldDB" id="L7F473"/>
<feature type="region of interest" description="Disordered" evidence="1">
    <location>
        <begin position="141"/>
        <end position="218"/>
    </location>
</feature>
<dbReference type="SUPFAM" id="SSF53850">
    <property type="entry name" value="Periplasmic binding protein-like II"/>
    <property type="match status" value="1"/>
</dbReference>
<reference evidence="2 3" key="1">
    <citation type="journal article" date="2011" name="Plasmid">
        <title>Streptomyces turgidiscabies Car8 contains a modular pathogenicity island that shares virulence genes with other actinobacterial plant pathogens.</title>
        <authorList>
            <person name="Huguet-Tapia J.C."/>
            <person name="Badger J.H."/>
            <person name="Loria R."/>
            <person name="Pettis G.S."/>
        </authorList>
    </citation>
    <scope>NUCLEOTIDE SEQUENCE [LARGE SCALE GENOMIC DNA]</scope>
    <source>
        <strain evidence="2 3">Car8</strain>
    </source>
</reference>
<dbReference type="Gene3D" id="3.40.190.290">
    <property type="match status" value="1"/>
</dbReference>
<dbReference type="Proteomes" id="UP000010931">
    <property type="component" value="Unassembled WGS sequence"/>
</dbReference>
<dbReference type="EMBL" id="AEJB01000358">
    <property type="protein sequence ID" value="ELP66403.1"/>
    <property type="molecule type" value="Genomic_DNA"/>
</dbReference>
<accession>L7F473</accession>
<feature type="compositionally biased region" description="Low complexity" evidence="1">
    <location>
        <begin position="177"/>
        <end position="200"/>
    </location>
</feature>
<evidence type="ECO:0000256" key="1">
    <source>
        <dbReference type="SAM" id="MobiDB-lite"/>
    </source>
</evidence>
<organism evidence="2 3">
    <name type="scientific">Streptomyces turgidiscabies (strain Car8)</name>
    <dbReference type="NCBI Taxonomy" id="698760"/>
    <lineage>
        <taxon>Bacteria</taxon>
        <taxon>Bacillati</taxon>
        <taxon>Actinomycetota</taxon>
        <taxon>Actinomycetes</taxon>
        <taxon>Kitasatosporales</taxon>
        <taxon>Streptomycetaceae</taxon>
        <taxon>Streptomyces</taxon>
    </lineage>
</organism>
<name>L7F473_STRT8</name>
<evidence type="ECO:0000313" key="2">
    <source>
        <dbReference type="EMBL" id="ELP66403.1"/>
    </source>
</evidence>
<evidence type="ECO:0008006" key="4">
    <source>
        <dbReference type="Google" id="ProtNLM"/>
    </source>
</evidence>
<dbReference type="PATRIC" id="fig|698760.3.peg.4836"/>
<protein>
    <recommendedName>
        <fullName evidence="4">LysR substrate-binding domain-containing protein</fullName>
    </recommendedName>
</protein>